<dbReference type="EMBL" id="JAVDSB010000022">
    <property type="protein sequence ID" value="MDR6554999.1"/>
    <property type="molecule type" value="Genomic_DNA"/>
</dbReference>
<dbReference type="PRINTS" id="PR00032">
    <property type="entry name" value="HTHARAC"/>
</dbReference>
<keyword evidence="3" id="KW-0804">Transcription</keyword>
<comment type="caution">
    <text evidence="5">The sequence shown here is derived from an EMBL/GenBank/DDBJ whole genome shotgun (WGS) entry which is preliminary data.</text>
</comment>
<dbReference type="Proteomes" id="UP001267290">
    <property type="component" value="Unassembled WGS sequence"/>
</dbReference>
<dbReference type="PROSITE" id="PS01124">
    <property type="entry name" value="HTH_ARAC_FAMILY_2"/>
    <property type="match status" value="1"/>
</dbReference>
<keyword evidence="6" id="KW-1185">Reference proteome</keyword>
<dbReference type="Gene3D" id="1.10.10.60">
    <property type="entry name" value="Homeodomain-like"/>
    <property type="match status" value="1"/>
</dbReference>
<dbReference type="InterPro" id="IPR020449">
    <property type="entry name" value="Tscrpt_reg_AraC-type_HTH"/>
</dbReference>
<keyword evidence="2" id="KW-0238">DNA-binding</keyword>
<accession>A0ABU1P5Z8</accession>
<evidence type="ECO:0000313" key="5">
    <source>
        <dbReference type="EMBL" id="MDR6554999.1"/>
    </source>
</evidence>
<reference evidence="5 6" key="1">
    <citation type="submission" date="2023-07" db="EMBL/GenBank/DDBJ databases">
        <title>Sorghum-associated microbial communities from plants grown in Nebraska, USA.</title>
        <authorList>
            <person name="Schachtman D."/>
        </authorList>
    </citation>
    <scope>NUCLEOTIDE SEQUENCE [LARGE SCALE GENOMIC DNA]</scope>
    <source>
        <strain evidence="5 6">CC258</strain>
    </source>
</reference>
<dbReference type="InterPro" id="IPR018060">
    <property type="entry name" value="HTH_AraC"/>
</dbReference>
<sequence length="54" mass="6368">MIQYRMKVAYELLMTTPFAVRDIARSVGYPDAYYFSRLFKKHYGRSPTSLKGNE</sequence>
<evidence type="ECO:0000256" key="3">
    <source>
        <dbReference type="ARBA" id="ARBA00023163"/>
    </source>
</evidence>
<dbReference type="Pfam" id="PF00165">
    <property type="entry name" value="HTH_AraC"/>
    <property type="match status" value="1"/>
</dbReference>
<evidence type="ECO:0000313" key="6">
    <source>
        <dbReference type="Proteomes" id="UP001267290"/>
    </source>
</evidence>
<name>A0ABU1P5Z8_9BACL</name>
<evidence type="ECO:0000256" key="1">
    <source>
        <dbReference type="ARBA" id="ARBA00023015"/>
    </source>
</evidence>
<keyword evidence="1" id="KW-0805">Transcription regulation</keyword>
<dbReference type="SUPFAM" id="SSF46689">
    <property type="entry name" value="Homeodomain-like"/>
    <property type="match status" value="1"/>
</dbReference>
<evidence type="ECO:0000259" key="4">
    <source>
        <dbReference type="PROSITE" id="PS01124"/>
    </source>
</evidence>
<feature type="domain" description="HTH araC/xylS-type" evidence="4">
    <location>
        <begin position="1"/>
        <end position="53"/>
    </location>
</feature>
<proteinExistence type="predicted"/>
<organism evidence="5 6">
    <name type="scientific">Paenibacillus qinlingensis</name>
    <dbReference type="NCBI Taxonomy" id="1837343"/>
    <lineage>
        <taxon>Bacteria</taxon>
        <taxon>Bacillati</taxon>
        <taxon>Bacillota</taxon>
        <taxon>Bacilli</taxon>
        <taxon>Bacillales</taxon>
        <taxon>Paenibacillaceae</taxon>
        <taxon>Paenibacillus</taxon>
    </lineage>
</organism>
<dbReference type="PANTHER" id="PTHR43280:SF29">
    <property type="entry name" value="ARAC-FAMILY TRANSCRIPTIONAL REGULATOR"/>
    <property type="match status" value="1"/>
</dbReference>
<evidence type="ECO:0000256" key="2">
    <source>
        <dbReference type="ARBA" id="ARBA00023125"/>
    </source>
</evidence>
<protein>
    <submittedName>
        <fullName evidence="5">YesN/AraC family two-component response regulator</fullName>
    </submittedName>
</protein>
<dbReference type="InterPro" id="IPR009057">
    <property type="entry name" value="Homeodomain-like_sf"/>
</dbReference>
<gene>
    <name evidence="5" type="ORF">J2736_006242</name>
</gene>
<dbReference type="PANTHER" id="PTHR43280">
    <property type="entry name" value="ARAC-FAMILY TRANSCRIPTIONAL REGULATOR"/>
    <property type="match status" value="1"/>
</dbReference>